<dbReference type="SUPFAM" id="SSF53067">
    <property type="entry name" value="Actin-like ATPase domain"/>
    <property type="match status" value="2"/>
</dbReference>
<dbReference type="AlphaFoldDB" id="A0A1H8LDJ7"/>
<evidence type="ECO:0000313" key="8">
    <source>
        <dbReference type="Proteomes" id="UP000198893"/>
    </source>
</evidence>
<protein>
    <submittedName>
        <fullName evidence="7">Xylulokinase</fullName>
    </submittedName>
</protein>
<keyword evidence="2 4" id="KW-0808">Transferase</keyword>
<dbReference type="PROSITE" id="PS00445">
    <property type="entry name" value="FGGY_KINASES_2"/>
    <property type="match status" value="1"/>
</dbReference>
<evidence type="ECO:0000259" key="5">
    <source>
        <dbReference type="Pfam" id="PF00370"/>
    </source>
</evidence>
<dbReference type="OrthoDB" id="9805576at2"/>
<dbReference type="GO" id="GO:0005975">
    <property type="term" value="P:carbohydrate metabolic process"/>
    <property type="evidence" value="ECO:0007669"/>
    <property type="project" value="InterPro"/>
</dbReference>
<dbReference type="Pfam" id="PF02782">
    <property type="entry name" value="FGGY_C"/>
    <property type="match status" value="1"/>
</dbReference>
<dbReference type="Gene3D" id="3.30.420.40">
    <property type="match status" value="2"/>
</dbReference>
<dbReference type="STRING" id="569882.SAMN04490248_10198"/>
<dbReference type="CDD" id="cd07805">
    <property type="entry name" value="ASKHA_NBD_FGGY_CvXK-like"/>
    <property type="match status" value="1"/>
</dbReference>
<dbReference type="EMBL" id="FODS01000001">
    <property type="protein sequence ID" value="SEO03211.1"/>
    <property type="molecule type" value="Genomic_DNA"/>
</dbReference>
<gene>
    <name evidence="7" type="ORF">SAMN04490248_10198</name>
</gene>
<keyword evidence="3 4" id="KW-0418">Kinase</keyword>
<evidence type="ECO:0000256" key="2">
    <source>
        <dbReference type="ARBA" id="ARBA00022679"/>
    </source>
</evidence>
<evidence type="ECO:0000259" key="6">
    <source>
        <dbReference type="Pfam" id="PF02782"/>
    </source>
</evidence>
<dbReference type="InterPro" id="IPR018485">
    <property type="entry name" value="FGGY_C"/>
</dbReference>
<dbReference type="InterPro" id="IPR043129">
    <property type="entry name" value="ATPase_NBD"/>
</dbReference>
<dbReference type="InterPro" id="IPR018484">
    <property type="entry name" value="FGGY_N"/>
</dbReference>
<dbReference type="InterPro" id="IPR018483">
    <property type="entry name" value="Carb_kinase_FGGY_CS"/>
</dbReference>
<keyword evidence="8" id="KW-1185">Reference proteome</keyword>
<dbReference type="InterPro" id="IPR000577">
    <property type="entry name" value="Carb_kinase_FGGY"/>
</dbReference>
<accession>A0A1H8LDJ7</accession>
<dbReference type="InterPro" id="IPR050406">
    <property type="entry name" value="FGGY_Carb_Kinase"/>
</dbReference>
<feature type="domain" description="Carbohydrate kinase FGGY N-terminal" evidence="5">
    <location>
        <begin position="7"/>
        <end position="263"/>
    </location>
</feature>
<comment type="similarity">
    <text evidence="1 4">Belongs to the FGGY kinase family.</text>
</comment>
<organism evidence="7 8">
    <name type="scientific">Salinihabitans flavidus</name>
    <dbReference type="NCBI Taxonomy" id="569882"/>
    <lineage>
        <taxon>Bacteria</taxon>
        <taxon>Pseudomonadati</taxon>
        <taxon>Pseudomonadota</taxon>
        <taxon>Alphaproteobacteria</taxon>
        <taxon>Rhodobacterales</taxon>
        <taxon>Roseobacteraceae</taxon>
        <taxon>Salinihabitans</taxon>
    </lineage>
</organism>
<evidence type="ECO:0000256" key="3">
    <source>
        <dbReference type="ARBA" id="ARBA00022777"/>
    </source>
</evidence>
<dbReference type="GO" id="GO:0016773">
    <property type="term" value="F:phosphotransferase activity, alcohol group as acceptor"/>
    <property type="evidence" value="ECO:0007669"/>
    <property type="project" value="InterPro"/>
</dbReference>
<dbReference type="PANTHER" id="PTHR43095">
    <property type="entry name" value="SUGAR KINASE"/>
    <property type="match status" value="1"/>
</dbReference>
<evidence type="ECO:0000313" key="7">
    <source>
        <dbReference type="EMBL" id="SEO03211.1"/>
    </source>
</evidence>
<sequence length="518" mass="55133">MTTGDLVIAADFGTSGVKVGAVDRDLTLRARVVETYPLDLGPGGHAEQAPADWWWALARAIARLTDEIPDLPQRAGALSFGSQICGVVCVGEDGAPLRPCLTWLDKRAAPLGRALVGGAPQVHGYQIGKLLRWLRIANGAPAKNGMDPTAKFLWIKREEPEVFARTRWFMDVKDWLVLRATGRPITTAESANLTWLMDTRRGREGWSPRLAAMTGIPLDKLPEIADGADVVGTLTTGAAADLGLPAGLPVMGGVSDVTAAALGSGEVEDGALHICIATSAWISGFFPNRRLNVPASYATITSSVGFRPLLIASQENAGSALEWAVKMTGGAETTETLATAFAQVGEARPNDPYFLPWLAGERVPVDDDALRGVLHGLRLHHGPPEIRRAAIEGVALNIRWAYSKVAREKGVRLEGPISMVGGVAANPRFAQTLADALHRPLRVGEARHAGVLGAAALAAPVLGWSATVWEAAARLRGKTTATYTPDPDRAAALDARNAQLAVIRRNAIRSFSRTRTRS</sequence>
<evidence type="ECO:0000256" key="1">
    <source>
        <dbReference type="ARBA" id="ARBA00009156"/>
    </source>
</evidence>
<dbReference type="PIRSF" id="PIRSF000538">
    <property type="entry name" value="GlpK"/>
    <property type="match status" value="1"/>
</dbReference>
<dbReference type="Proteomes" id="UP000198893">
    <property type="component" value="Unassembled WGS sequence"/>
</dbReference>
<dbReference type="GO" id="GO:0016301">
    <property type="term" value="F:kinase activity"/>
    <property type="evidence" value="ECO:0007669"/>
    <property type="project" value="UniProtKB-KW"/>
</dbReference>
<dbReference type="Pfam" id="PF00370">
    <property type="entry name" value="FGGY_N"/>
    <property type="match status" value="1"/>
</dbReference>
<feature type="domain" description="Carbohydrate kinase FGGY C-terminal" evidence="6">
    <location>
        <begin position="309"/>
        <end position="459"/>
    </location>
</feature>
<name>A0A1H8LDJ7_9RHOB</name>
<evidence type="ECO:0000256" key="4">
    <source>
        <dbReference type="RuleBase" id="RU003733"/>
    </source>
</evidence>
<reference evidence="7 8" key="1">
    <citation type="submission" date="2016-10" db="EMBL/GenBank/DDBJ databases">
        <authorList>
            <person name="de Groot N.N."/>
        </authorList>
    </citation>
    <scope>NUCLEOTIDE SEQUENCE [LARGE SCALE GENOMIC DNA]</scope>
    <source>
        <strain evidence="7 8">DSM 27842</strain>
    </source>
</reference>
<proteinExistence type="inferred from homology"/>